<dbReference type="RefSeq" id="YP_009837975.1">
    <property type="nucleotide sequence ID" value="NC_048705.1"/>
</dbReference>
<feature type="domain" description="Fibronectin type-III" evidence="2">
    <location>
        <begin position="799"/>
        <end position="891"/>
    </location>
</feature>
<dbReference type="SMR" id="A0A2S1PCX1"/>
<dbReference type="Gene3D" id="3.40.710.10">
    <property type="entry name" value="DD-peptidase/beta-lactamase superfamily"/>
    <property type="match status" value="1"/>
</dbReference>
<dbReference type="Proteomes" id="UP000246238">
    <property type="component" value="Segment"/>
</dbReference>
<feature type="compositionally biased region" description="Gly residues" evidence="1">
    <location>
        <begin position="1699"/>
        <end position="1709"/>
    </location>
</feature>
<dbReference type="EMBL" id="MH077585">
    <property type="protein sequence ID" value="AWH14420.1"/>
    <property type="molecule type" value="Genomic_DNA"/>
</dbReference>
<feature type="compositionally biased region" description="Gly residues" evidence="1">
    <location>
        <begin position="1728"/>
        <end position="1749"/>
    </location>
</feature>
<protein>
    <submittedName>
        <fullName evidence="3">Minor tail protein</fullName>
    </submittedName>
</protein>
<dbReference type="InterPro" id="IPR049304">
    <property type="entry name" value="Gly_rich_dom"/>
</dbReference>
<evidence type="ECO:0000313" key="3">
    <source>
        <dbReference type="EMBL" id="AWH14420.1"/>
    </source>
</evidence>
<evidence type="ECO:0000256" key="1">
    <source>
        <dbReference type="SAM" id="MobiDB-lite"/>
    </source>
</evidence>
<dbReference type="SUPFAM" id="SSF56601">
    <property type="entry name" value="beta-lactamase/transpeptidase-like"/>
    <property type="match status" value="1"/>
</dbReference>
<sequence>MTIEMPDWAKEIPSAPIHRQPDNQIVRPFTPQQLVEFGKELIEQFLRRVVQALAGVFMPGISAFEQLKDWATHNIPGLAQIIDLINDILSPIFGGIDFSDGVQPHEVWETVTRVFIEPLNLLIGPRSLLAQLFGQLGRAQSINLLSAGEFASGSITSDAGWSIDADKSRTSDGSGAAKIVADGTQKAIHTEDVIAVAQEFTPKVFIAHEGYVGSGVAVRLQVIPHRGDVTDEPVDVATYTPSAADVEWPGVELSGVYEPAEGVTGVQVRILVTETVTGGTFYFDDASASQNTRLKQDWVDGLPDVLQNLLGRIDLLIETIINTLRGTVGAILNPFEELVEALTSINPANILGSLGAGNIAEAIQDFLDHLVGGLVGQHGTGASLPDLFNTILQVSSNAAQGAFAWLLAGISTNKPVDKGLLPSGDANYPYSNANTWLPVTQNATLAITYRAAKSEPIGVIGWLGKGSQDITACYANVRKIDKATGARVRVHHSPNLVSLLPPGDTTGWVYYQLDEALPREVSDEFEVQVVIVGSGTHYIRGYDEEDDIPDHPYANVKSTAAVRDETTNPDNPPLVIAKSAVVRSAKVPWIELAVDTGSGSDHYDPMVLYLGTNETTIAKPKWANAFDLFGVGGSGAGRQASLAQFGEGGWPGKPNGATFIEGEHFEADEDVIISLIPGTPGAGGTGVGGNGGDTVFSFETSTGVHELRCEGGAGGDSLGLIGKPIGRGYPDPLEYNGEQYLAGGHQKVPSGGGIAPGGGGNGGDRFLNHGGPGAPGGGWVKFYRRAVDAPTPEPVDTTPPTPPTTEVVRKSFSTIVGASSGEHRRMSVVSYNVYDADTDQKLNEQPIPIDQDWDWTGRASGTPYRIYTRTIDQAGNISDPGPVTEETTEQFTPDSEMDPADKAVIDQIFTDAMAAGAGPGLIWYISGPKGTYIGARGSAGKRPITVDDHFRIGSATKPFVAVAVLRCVDQGLLSLEDTIDQFDTDQYKLSDIPNASKIKVRHLLMMRSGVFDEQKDLGMLLRLVLFPTMEFNEQAHFNIAKGNPPMFEVGTDFHYTNANYVLLGLIVQAVTGRNIRNVVIEDMFEPLGLTETSWPNTSEMPAPYATGHGGGAGGDPTVIHPSYAYAAGCIVSTIHDLHKWVEALRDRVLLSPETHAVWMSTFCPIGMQPDFGAPPQVGYGLGMYDFGEWKGHAGSWPGYECSPTWHPESGAIVCIAENSQTTGTDKMTVSTFSRMFPQIAEFMLPGSMAAKEYTSCSVAADPRAFPMAPASLGYGGVSEALAGSGAVSKPFTAAAGADVFAFVNWDRQGSIPVVKYGGVDMTRIAVAYHNNDAQYGGQALYRLAGAGTGVSKTLAVSGASTWITGFGVSFGPVSGVSSPSVNFGMGTVHSHSVAAQPSSITLQAFSGAYGSSQLGTVSGGRNRARFVGVSPQLVVNTAFQTGVVSALSPTANRWSSIAVDIQIAQDVDLKPLPRVLPVTGGQPQVLIDVANKVLAPSPAALHVSGGRPGGEALTPAGAVVSVTGGQPAIEVKAAFEPFTEENVNRTNAPVPVGTTGAWVRLGGAGGGGGSGRRSNSGYRYGGGGGGGGAYIDVWVPVELMGSTYSVTLGTGGAGGAKAYSGDGRDGADGGASTFTSGGVSLTANGGQGGKKGTSSSSSGARGLGGTAVITGITATGFSGGNGGNGGSSPTNGQSRTNGAGRGGGGGGGKLSNDNTISGGSAGTSDGPAGKGGSGSSGGSGDGFNGGTGTDGYNRIEWSNLPNGGA</sequence>
<feature type="region of interest" description="Disordered" evidence="1">
    <location>
        <begin position="752"/>
        <end position="771"/>
    </location>
</feature>
<keyword evidence="4" id="KW-1185">Reference proteome</keyword>
<proteinExistence type="predicted"/>
<dbReference type="Pfam" id="PF21722">
    <property type="entry name" value="Gly_rich_2"/>
    <property type="match status" value="1"/>
</dbReference>
<reference evidence="4" key="1">
    <citation type="submission" date="2018-03" db="EMBL/GenBank/DDBJ databases">
        <authorList>
            <person name="Keele B.F."/>
        </authorList>
    </citation>
    <scope>NUCLEOTIDE SEQUENCE [LARGE SCALE GENOMIC DNA]</scope>
</reference>
<dbReference type="KEGG" id="vg:55608179"/>
<feature type="region of interest" description="Disordered" evidence="1">
    <location>
        <begin position="1676"/>
        <end position="1765"/>
    </location>
</feature>
<feature type="region of interest" description="Disordered" evidence="1">
    <location>
        <begin position="873"/>
        <end position="897"/>
    </location>
</feature>
<dbReference type="PANTHER" id="PTHR46825">
    <property type="entry name" value="D-ALANYL-D-ALANINE-CARBOXYPEPTIDASE/ENDOPEPTIDASE AMPH"/>
    <property type="match status" value="1"/>
</dbReference>
<feature type="compositionally biased region" description="Gly residues" evidence="1">
    <location>
        <begin position="1677"/>
        <end position="1686"/>
    </location>
</feature>
<organism evidence="3 4">
    <name type="scientific">Mycobacterium phage TChen</name>
    <dbReference type="NCBI Taxonomy" id="2163598"/>
    <lineage>
        <taxon>Viruses</taxon>
        <taxon>Duplodnaviria</taxon>
        <taxon>Heunggongvirae</taxon>
        <taxon>Uroviricota</taxon>
        <taxon>Caudoviricetes</taxon>
        <taxon>Gracegardnervirinae</taxon>
        <taxon>Thetabobvirus</taxon>
        <taxon>Thetabobvirus tchen</taxon>
        <taxon>Mycobacterium virus TChen</taxon>
    </lineage>
</organism>
<evidence type="ECO:0000259" key="2">
    <source>
        <dbReference type="PROSITE" id="PS50853"/>
    </source>
</evidence>
<dbReference type="GeneID" id="55608179"/>
<accession>A0A2S1PCX1</accession>
<feature type="compositionally biased region" description="Gly residues" evidence="1">
    <location>
        <begin position="752"/>
        <end position="763"/>
    </location>
</feature>
<dbReference type="InterPro" id="IPR001466">
    <property type="entry name" value="Beta-lactam-related"/>
</dbReference>
<dbReference type="PANTHER" id="PTHR46825:SF7">
    <property type="entry name" value="D-ALANYL-D-ALANINE CARBOXYPEPTIDASE"/>
    <property type="match status" value="1"/>
</dbReference>
<feature type="region of interest" description="Disordered" evidence="1">
    <location>
        <begin position="1638"/>
        <end position="1662"/>
    </location>
</feature>
<gene>
    <name evidence="3" type="primary">19</name>
    <name evidence="3" type="ORF">SEA_TCHEN_19</name>
</gene>
<dbReference type="PROSITE" id="PS50853">
    <property type="entry name" value="FN3"/>
    <property type="match status" value="1"/>
</dbReference>
<dbReference type="Pfam" id="PF00144">
    <property type="entry name" value="Beta-lactamase"/>
    <property type="match status" value="1"/>
</dbReference>
<evidence type="ECO:0000313" key="4">
    <source>
        <dbReference type="Proteomes" id="UP000246238"/>
    </source>
</evidence>
<dbReference type="InterPro" id="IPR012338">
    <property type="entry name" value="Beta-lactam/transpept-like"/>
</dbReference>
<dbReference type="InterPro" id="IPR050491">
    <property type="entry name" value="AmpC-like"/>
</dbReference>
<name>A0A2S1PCX1_9CAUD</name>
<feature type="compositionally biased region" description="Low complexity" evidence="1">
    <location>
        <begin position="1652"/>
        <end position="1662"/>
    </location>
</feature>
<dbReference type="InterPro" id="IPR003961">
    <property type="entry name" value="FN3_dom"/>
</dbReference>